<accession>A0ABT0HP04</accession>
<dbReference type="RefSeq" id="WP_248478210.1">
    <property type="nucleotide sequence ID" value="NZ_JALPRF010000003.1"/>
</dbReference>
<comment type="caution">
    <text evidence="1">The sequence shown here is derived from an EMBL/GenBank/DDBJ whole genome shotgun (WGS) entry which is preliminary data.</text>
</comment>
<protein>
    <submittedName>
        <fullName evidence="1">PorT family protein</fullName>
    </submittedName>
</protein>
<sequence>MTRLFYSLLFLFVVQAVSVFGQEKLSVSATVTPLYVHTAYKNVYLYPNSDGQVVEPVFLNGAMGSVGYSAGVTVYYTYAPGWSVAGGLHYRYLPTRTDRLPLAGEGTTMVRSRAIRIPLSINYRSSTKKLSPYYTLAALVDFPFSSRVLAVRDDLPTQKLRLNADAGPVFNIMLGAGAVYQLNPTLALTAQPTITYRLGRFGGSHTENRTYELGLQTQLIYTF</sequence>
<name>A0ABT0HP04_9BACT</name>
<reference evidence="1 2" key="1">
    <citation type="submission" date="2022-04" db="EMBL/GenBank/DDBJ databases">
        <title>Spirosoma sp. strain RP8 genome sequencing and assembly.</title>
        <authorList>
            <person name="Jung Y."/>
        </authorList>
    </citation>
    <scope>NUCLEOTIDE SEQUENCE [LARGE SCALE GENOMIC DNA]</scope>
    <source>
        <strain evidence="1 2">RP8</strain>
    </source>
</reference>
<evidence type="ECO:0000313" key="1">
    <source>
        <dbReference type="EMBL" id="MCK8493597.1"/>
    </source>
</evidence>
<dbReference type="Proteomes" id="UP001202180">
    <property type="component" value="Unassembled WGS sequence"/>
</dbReference>
<evidence type="ECO:0000313" key="2">
    <source>
        <dbReference type="Proteomes" id="UP001202180"/>
    </source>
</evidence>
<keyword evidence="2" id="KW-1185">Reference proteome</keyword>
<organism evidence="1 2">
    <name type="scientific">Spirosoma liriopis</name>
    <dbReference type="NCBI Taxonomy" id="2937440"/>
    <lineage>
        <taxon>Bacteria</taxon>
        <taxon>Pseudomonadati</taxon>
        <taxon>Bacteroidota</taxon>
        <taxon>Cytophagia</taxon>
        <taxon>Cytophagales</taxon>
        <taxon>Cytophagaceae</taxon>
        <taxon>Spirosoma</taxon>
    </lineage>
</organism>
<proteinExistence type="predicted"/>
<gene>
    <name evidence="1" type="ORF">M0L20_17155</name>
</gene>
<dbReference type="EMBL" id="JALPRF010000003">
    <property type="protein sequence ID" value="MCK8493597.1"/>
    <property type="molecule type" value="Genomic_DNA"/>
</dbReference>